<evidence type="ECO:0000256" key="2">
    <source>
        <dbReference type="ARBA" id="ARBA00022679"/>
    </source>
</evidence>
<dbReference type="Proteomes" id="UP000724874">
    <property type="component" value="Unassembled WGS sequence"/>
</dbReference>
<gene>
    <name evidence="7" type="ORF">CPB84DRAFT_330366</name>
</gene>
<dbReference type="Gene3D" id="1.10.510.10">
    <property type="entry name" value="Transferase(Phosphotransferase) domain 1"/>
    <property type="match status" value="1"/>
</dbReference>
<name>A0A9P5THZ3_GYMJU</name>
<accession>A0A9P5THZ3</accession>
<dbReference type="OrthoDB" id="5979581at2759"/>
<keyword evidence="1" id="KW-0723">Serine/threonine-protein kinase</keyword>
<comment type="caution">
    <text evidence="7">The sequence shown here is derived from an EMBL/GenBank/DDBJ whole genome shotgun (WGS) entry which is preliminary data.</text>
</comment>
<protein>
    <recommendedName>
        <fullName evidence="6">Protein kinase domain-containing protein</fullName>
    </recommendedName>
</protein>
<evidence type="ECO:0000256" key="5">
    <source>
        <dbReference type="ARBA" id="ARBA00022840"/>
    </source>
</evidence>
<dbReference type="PANTHER" id="PTHR45646">
    <property type="entry name" value="SERINE/THREONINE-PROTEIN KINASE DOA-RELATED"/>
    <property type="match status" value="1"/>
</dbReference>
<evidence type="ECO:0000256" key="1">
    <source>
        <dbReference type="ARBA" id="ARBA00022527"/>
    </source>
</evidence>
<keyword evidence="4" id="KW-0418">Kinase</keyword>
<dbReference type="SUPFAM" id="SSF56112">
    <property type="entry name" value="Protein kinase-like (PK-like)"/>
    <property type="match status" value="1"/>
</dbReference>
<dbReference type="InterPro" id="IPR051175">
    <property type="entry name" value="CLK_kinases"/>
</dbReference>
<keyword evidence="2" id="KW-0808">Transferase</keyword>
<dbReference type="InterPro" id="IPR011009">
    <property type="entry name" value="Kinase-like_dom_sf"/>
</dbReference>
<dbReference type="AlphaFoldDB" id="A0A9P5THZ3"/>
<keyword evidence="5" id="KW-0067">ATP-binding</keyword>
<dbReference type="Pfam" id="PF00069">
    <property type="entry name" value="Pkinase"/>
    <property type="match status" value="1"/>
</dbReference>
<evidence type="ECO:0000313" key="7">
    <source>
        <dbReference type="EMBL" id="KAF8878474.1"/>
    </source>
</evidence>
<evidence type="ECO:0000256" key="4">
    <source>
        <dbReference type="ARBA" id="ARBA00022777"/>
    </source>
</evidence>
<sequence>MFLAGHPSFFNNFDVWDRWRNGLKSSWISQLTNEAAFTRDIEELIKLSKFSIGLTDFGTAATVDGRHANIIQPYALRAPEVIIGCGWDTRADIWNLGCLIFELLTGWWLFVPRKGPTWTAEAYHLAHMPAVVGDEYDISYIRKGKHYMECFTDDGTSNLRSKSKVNFLYRCAIPAG</sequence>
<keyword evidence="8" id="KW-1185">Reference proteome</keyword>
<keyword evidence="3" id="KW-0547">Nucleotide-binding</keyword>
<evidence type="ECO:0000256" key="3">
    <source>
        <dbReference type="ARBA" id="ARBA00022741"/>
    </source>
</evidence>
<dbReference type="EMBL" id="JADNYJ010000158">
    <property type="protein sequence ID" value="KAF8878474.1"/>
    <property type="molecule type" value="Genomic_DNA"/>
</dbReference>
<dbReference type="InterPro" id="IPR000719">
    <property type="entry name" value="Prot_kinase_dom"/>
</dbReference>
<dbReference type="GO" id="GO:0005524">
    <property type="term" value="F:ATP binding"/>
    <property type="evidence" value="ECO:0007669"/>
    <property type="project" value="UniProtKB-KW"/>
</dbReference>
<evidence type="ECO:0000313" key="8">
    <source>
        <dbReference type="Proteomes" id="UP000724874"/>
    </source>
</evidence>
<reference evidence="7" key="1">
    <citation type="submission" date="2020-11" db="EMBL/GenBank/DDBJ databases">
        <authorList>
            <consortium name="DOE Joint Genome Institute"/>
            <person name="Ahrendt S."/>
            <person name="Riley R."/>
            <person name="Andreopoulos W."/>
            <person name="LaButti K."/>
            <person name="Pangilinan J."/>
            <person name="Ruiz-duenas F.J."/>
            <person name="Barrasa J.M."/>
            <person name="Sanchez-Garcia M."/>
            <person name="Camarero S."/>
            <person name="Miyauchi S."/>
            <person name="Serrano A."/>
            <person name="Linde D."/>
            <person name="Babiker R."/>
            <person name="Drula E."/>
            <person name="Ayuso-Fernandez I."/>
            <person name="Pacheco R."/>
            <person name="Padilla G."/>
            <person name="Ferreira P."/>
            <person name="Barriuso J."/>
            <person name="Kellner H."/>
            <person name="Castanera R."/>
            <person name="Alfaro M."/>
            <person name="Ramirez L."/>
            <person name="Pisabarro A.G."/>
            <person name="Kuo A."/>
            <person name="Tritt A."/>
            <person name="Lipzen A."/>
            <person name="He G."/>
            <person name="Yan M."/>
            <person name="Ng V."/>
            <person name="Cullen D."/>
            <person name="Martin F."/>
            <person name="Rosso M.-N."/>
            <person name="Henrissat B."/>
            <person name="Hibbett D."/>
            <person name="Martinez A.T."/>
            <person name="Grigoriev I.V."/>
        </authorList>
    </citation>
    <scope>NUCLEOTIDE SEQUENCE</scope>
    <source>
        <strain evidence="7">AH 44721</strain>
    </source>
</reference>
<dbReference type="PROSITE" id="PS50011">
    <property type="entry name" value="PROTEIN_KINASE_DOM"/>
    <property type="match status" value="1"/>
</dbReference>
<feature type="domain" description="Protein kinase" evidence="6">
    <location>
        <begin position="1"/>
        <end position="176"/>
    </location>
</feature>
<organism evidence="7 8">
    <name type="scientific">Gymnopilus junonius</name>
    <name type="common">Spectacular rustgill mushroom</name>
    <name type="synonym">Gymnopilus spectabilis subsp. junonius</name>
    <dbReference type="NCBI Taxonomy" id="109634"/>
    <lineage>
        <taxon>Eukaryota</taxon>
        <taxon>Fungi</taxon>
        <taxon>Dikarya</taxon>
        <taxon>Basidiomycota</taxon>
        <taxon>Agaricomycotina</taxon>
        <taxon>Agaricomycetes</taxon>
        <taxon>Agaricomycetidae</taxon>
        <taxon>Agaricales</taxon>
        <taxon>Agaricineae</taxon>
        <taxon>Hymenogastraceae</taxon>
        <taxon>Gymnopilus</taxon>
    </lineage>
</organism>
<dbReference type="GO" id="GO:0004674">
    <property type="term" value="F:protein serine/threonine kinase activity"/>
    <property type="evidence" value="ECO:0007669"/>
    <property type="project" value="UniProtKB-KW"/>
</dbReference>
<proteinExistence type="predicted"/>
<evidence type="ECO:0000259" key="6">
    <source>
        <dbReference type="PROSITE" id="PS50011"/>
    </source>
</evidence>